<dbReference type="RefSeq" id="XP_008716305.1">
    <property type="nucleotide sequence ID" value="XM_008718083.1"/>
</dbReference>
<evidence type="ECO:0000313" key="1">
    <source>
        <dbReference type="EMBL" id="ETN41796.1"/>
    </source>
</evidence>
<protein>
    <submittedName>
        <fullName evidence="1">Uncharacterized protein</fullName>
    </submittedName>
</protein>
<reference evidence="1 2" key="1">
    <citation type="submission" date="2013-03" db="EMBL/GenBank/DDBJ databases">
        <title>The Genome Sequence of Phialophora europaea CBS 101466.</title>
        <authorList>
            <consortium name="The Broad Institute Genomics Platform"/>
            <person name="Cuomo C."/>
            <person name="de Hoog S."/>
            <person name="Gorbushina A."/>
            <person name="Walker B."/>
            <person name="Young S.K."/>
            <person name="Zeng Q."/>
            <person name="Gargeya S."/>
            <person name="Fitzgerald M."/>
            <person name="Haas B."/>
            <person name="Abouelleil A."/>
            <person name="Allen A.W."/>
            <person name="Alvarado L."/>
            <person name="Arachchi H.M."/>
            <person name="Berlin A.M."/>
            <person name="Chapman S.B."/>
            <person name="Gainer-Dewar J."/>
            <person name="Goldberg J."/>
            <person name="Griggs A."/>
            <person name="Gujja S."/>
            <person name="Hansen M."/>
            <person name="Howarth C."/>
            <person name="Imamovic A."/>
            <person name="Ireland A."/>
            <person name="Larimer J."/>
            <person name="McCowan C."/>
            <person name="Murphy C."/>
            <person name="Pearson M."/>
            <person name="Poon T.W."/>
            <person name="Priest M."/>
            <person name="Roberts A."/>
            <person name="Saif S."/>
            <person name="Shea T."/>
            <person name="Sisk P."/>
            <person name="Sykes S."/>
            <person name="Wortman J."/>
            <person name="Nusbaum C."/>
            <person name="Birren B."/>
        </authorList>
    </citation>
    <scope>NUCLEOTIDE SEQUENCE [LARGE SCALE GENOMIC DNA]</scope>
    <source>
        <strain evidence="1 2">CBS 101466</strain>
    </source>
</reference>
<organism evidence="1 2">
    <name type="scientific">Cyphellophora europaea (strain CBS 101466)</name>
    <name type="common">Phialophora europaea</name>
    <dbReference type="NCBI Taxonomy" id="1220924"/>
    <lineage>
        <taxon>Eukaryota</taxon>
        <taxon>Fungi</taxon>
        <taxon>Dikarya</taxon>
        <taxon>Ascomycota</taxon>
        <taxon>Pezizomycotina</taxon>
        <taxon>Eurotiomycetes</taxon>
        <taxon>Chaetothyriomycetidae</taxon>
        <taxon>Chaetothyriales</taxon>
        <taxon>Cyphellophoraceae</taxon>
        <taxon>Cyphellophora</taxon>
    </lineage>
</organism>
<dbReference type="EMBL" id="KB822719">
    <property type="protein sequence ID" value="ETN41796.1"/>
    <property type="molecule type" value="Genomic_DNA"/>
</dbReference>
<name>W2RZ70_CYPE1</name>
<dbReference type="HOGENOM" id="CLU_1396257_0_0_1"/>
<sequence>MYFAAAYYRYSTRLIDGTIIKRPKVAVPILVTVRTDLDVVVGVMQCTIIHIQALIRLEHPRLGGVSLPETIVNGFRDILVAWDKIILLPSNIIRGVQDICFSSKGRFENCFERKTGPNNGYAVKPFMFKMSAQEAKETEGRLPEDDGPTIRAWMAAQRAHEERKRQEEEAQGVEQLWQTGYKWHDFGGTEVNMYG</sequence>
<dbReference type="VEuPathDB" id="FungiDB:HMPREF1541_03733"/>
<proteinExistence type="predicted"/>
<gene>
    <name evidence="1" type="ORF">HMPREF1541_03733</name>
</gene>
<evidence type="ECO:0000313" key="2">
    <source>
        <dbReference type="Proteomes" id="UP000030752"/>
    </source>
</evidence>
<keyword evidence="2" id="KW-1185">Reference proteome</keyword>
<dbReference type="AlphaFoldDB" id="W2RZ70"/>
<dbReference type="Proteomes" id="UP000030752">
    <property type="component" value="Unassembled WGS sequence"/>
</dbReference>
<accession>W2RZ70</accession>
<dbReference type="GeneID" id="19971072"/>
<dbReference type="InParanoid" id="W2RZ70"/>